<dbReference type="Pfam" id="PF01226">
    <property type="entry name" value="Form_Nir_trans"/>
    <property type="match status" value="1"/>
</dbReference>
<evidence type="ECO:0000256" key="3">
    <source>
        <dbReference type="ARBA" id="ARBA00022989"/>
    </source>
</evidence>
<dbReference type="RefSeq" id="XP_018276677.1">
    <property type="nucleotide sequence ID" value="XM_018423990.1"/>
</dbReference>
<dbReference type="GO" id="GO:0005886">
    <property type="term" value="C:plasma membrane"/>
    <property type="evidence" value="ECO:0007669"/>
    <property type="project" value="TreeGrafter"/>
</dbReference>
<proteinExistence type="inferred from homology"/>
<dbReference type="Gene3D" id="1.20.1080.10">
    <property type="entry name" value="Glycerol uptake facilitator protein"/>
    <property type="match status" value="1"/>
</dbReference>
<keyword evidence="9" id="KW-1185">Reference proteome</keyword>
<dbReference type="InterPro" id="IPR000292">
    <property type="entry name" value="For/NO2_transpt"/>
</dbReference>
<sequence length="299" mass="32398">MDALTPAQVTQHFIDLGRTKVRQSFHVTFFKAWMAGWMVCFGAMLYQVVQAGSPGFRASNPALVTLIGAFFFPAGLIMIVTTGQDLLTAHLMYMPMSLMHGRIRLWQGLLTWVNVFCGNLAGALCCVAFMAHFSGLYTGPLLEYAQKMSVSKTSQGFGPCLLRGIGCNFLVCVAVWLGASAREVMSKIMGIHFPVFLFVFLGFEHVVVNMYYVPLGMLSGAEVSMGRYLGQSLVPSLIGNILGGILLGVPMVLFHAPPELRLPLFRNGKALSEPYESSSVPVSETSTPAVSLKPAVDGS</sequence>
<protein>
    <submittedName>
        <fullName evidence="8">Formate/nitrite transporter</fullName>
    </submittedName>
</protein>
<feature type="transmembrane region" description="Helical" evidence="7">
    <location>
        <begin position="191"/>
        <end position="213"/>
    </location>
</feature>
<dbReference type="PANTHER" id="PTHR30520:SF6">
    <property type="entry name" value="FORMATE_NITRATE FAMILY TRANSPORTER (EUROFUNG)"/>
    <property type="match status" value="1"/>
</dbReference>
<dbReference type="PROSITE" id="PS01006">
    <property type="entry name" value="FORMATE_NITRITE_TP_2"/>
    <property type="match status" value="1"/>
</dbReference>
<name>A0A0J0XGJ8_9TREE</name>
<feature type="region of interest" description="Disordered" evidence="6">
    <location>
        <begin position="274"/>
        <end position="299"/>
    </location>
</feature>
<feature type="transmembrane region" description="Helical" evidence="7">
    <location>
        <begin position="156"/>
        <end position="179"/>
    </location>
</feature>
<feature type="transmembrane region" description="Helical" evidence="7">
    <location>
        <begin position="28"/>
        <end position="49"/>
    </location>
</feature>
<dbReference type="OrthoDB" id="4829at2759"/>
<dbReference type="PANTHER" id="PTHR30520">
    <property type="entry name" value="FORMATE TRANSPORTER-RELATED"/>
    <property type="match status" value="1"/>
</dbReference>
<dbReference type="InterPro" id="IPR024002">
    <property type="entry name" value="For/NO2_transpt_CS"/>
</dbReference>
<dbReference type="GeneID" id="28984593"/>
<evidence type="ECO:0000313" key="9">
    <source>
        <dbReference type="Proteomes" id="UP000053611"/>
    </source>
</evidence>
<dbReference type="GO" id="GO:0015707">
    <property type="term" value="P:nitrite transport"/>
    <property type="evidence" value="ECO:0007669"/>
    <property type="project" value="TreeGrafter"/>
</dbReference>
<feature type="transmembrane region" description="Helical" evidence="7">
    <location>
        <begin position="61"/>
        <end position="88"/>
    </location>
</feature>
<comment type="subcellular location">
    <subcellularLocation>
        <location evidence="1">Membrane</location>
        <topology evidence="1">Multi-pass membrane protein</topology>
    </subcellularLocation>
</comment>
<keyword evidence="4 7" id="KW-0472">Membrane</keyword>
<keyword evidence="2 7" id="KW-0812">Transmembrane</keyword>
<evidence type="ECO:0000256" key="4">
    <source>
        <dbReference type="ARBA" id="ARBA00023136"/>
    </source>
</evidence>
<evidence type="ECO:0000256" key="7">
    <source>
        <dbReference type="SAM" id="Phobius"/>
    </source>
</evidence>
<feature type="transmembrane region" description="Helical" evidence="7">
    <location>
        <begin position="109"/>
        <end position="136"/>
    </location>
</feature>
<accession>A0A0J0XGJ8</accession>
<dbReference type="GO" id="GO:0015513">
    <property type="term" value="F:high-affinity secondary active nitrite transmembrane transporter activity"/>
    <property type="evidence" value="ECO:0007669"/>
    <property type="project" value="TreeGrafter"/>
</dbReference>
<dbReference type="InterPro" id="IPR023271">
    <property type="entry name" value="Aquaporin-like"/>
</dbReference>
<evidence type="ECO:0000256" key="2">
    <source>
        <dbReference type="ARBA" id="ARBA00022692"/>
    </source>
</evidence>
<organism evidence="8 9">
    <name type="scientific">Cutaneotrichosporon oleaginosum</name>
    <dbReference type="NCBI Taxonomy" id="879819"/>
    <lineage>
        <taxon>Eukaryota</taxon>
        <taxon>Fungi</taxon>
        <taxon>Dikarya</taxon>
        <taxon>Basidiomycota</taxon>
        <taxon>Agaricomycotina</taxon>
        <taxon>Tremellomycetes</taxon>
        <taxon>Trichosporonales</taxon>
        <taxon>Trichosporonaceae</taxon>
        <taxon>Cutaneotrichosporon</taxon>
    </lineage>
</organism>
<feature type="transmembrane region" description="Helical" evidence="7">
    <location>
        <begin position="233"/>
        <end position="256"/>
    </location>
</feature>
<keyword evidence="3 7" id="KW-1133">Transmembrane helix</keyword>
<dbReference type="Proteomes" id="UP000053611">
    <property type="component" value="Unassembled WGS sequence"/>
</dbReference>
<evidence type="ECO:0000256" key="6">
    <source>
        <dbReference type="SAM" id="MobiDB-lite"/>
    </source>
</evidence>
<evidence type="ECO:0000256" key="5">
    <source>
        <dbReference type="ARBA" id="ARBA00049660"/>
    </source>
</evidence>
<feature type="compositionally biased region" description="Low complexity" evidence="6">
    <location>
        <begin position="274"/>
        <end position="291"/>
    </location>
</feature>
<comment type="similarity">
    <text evidence="5">Belongs to the FNT transporter (TC 1.A.16) family.</text>
</comment>
<dbReference type="AlphaFoldDB" id="A0A0J0XGJ8"/>
<evidence type="ECO:0000256" key="1">
    <source>
        <dbReference type="ARBA" id="ARBA00004141"/>
    </source>
</evidence>
<dbReference type="STRING" id="879819.A0A0J0XGJ8"/>
<dbReference type="EMBL" id="KQ087239">
    <property type="protein sequence ID" value="KLT40186.1"/>
    <property type="molecule type" value="Genomic_DNA"/>
</dbReference>
<evidence type="ECO:0000313" key="8">
    <source>
        <dbReference type="EMBL" id="KLT40186.1"/>
    </source>
</evidence>
<reference evidence="8 9" key="1">
    <citation type="submission" date="2015-03" db="EMBL/GenBank/DDBJ databases">
        <title>Genomics and transcriptomics of the oil-accumulating basidiomycete yeast T. oleaginosus allow insights into substrate utilization and the diverse evolutionary trajectories of mating systems in fungi.</title>
        <authorList>
            <consortium name="DOE Joint Genome Institute"/>
            <person name="Kourist R."/>
            <person name="Kracht O."/>
            <person name="Bracharz F."/>
            <person name="Lipzen A."/>
            <person name="Nolan M."/>
            <person name="Ohm R."/>
            <person name="Grigoriev I."/>
            <person name="Sun S."/>
            <person name="Heitman J."/>
            <person name="Bruck T."/>
            <person name="Nowrousian M."/>
        </authorList>
    </citation>
    <scope>NUCLEOTIDE SEQUENCE [LARGE SCALE GENOMIC DNA]</scope>
    <source>
        <strain evidence="8 9">IBC0246</strain>
    </source>
</reference>
<gene>
    <name evidence="8" type="ORF">CC85DRAFT_287700</name>
</gene>